<dbReference type="PANTHER" id="PTHR12736">
    <property type="entry name" value="LANC-LIKE PROTEIN"/>
    <property type="match status" value="1"/>
</dbReference>
<keyword evidence="1" id="KW-0479">Metal-binding</keyword>
<dbReference type="PRINTS" id="PR01950">
    <property type="entry name" value="LANCSUPER"/>
</dbReference>
<keyword evidence="1" id="KW-0862">Zinc</keyword>
<feature type="binding site" evidence="1">
    <location>
        <position position="309"/>
    </location>
    <ligand>
        <name>Zn(2+)</name>
        <dbReference type="ChEBI" id="CHEBI:29105"/>
    </ligand>
</feature>
<organism evidence="2 3">
    <name type="scientific">Chitinophaga eiseniae</name>
    <dbReference type="NCBI Taxonomy" id="634771"/>
    <lineage>
        <taxon>Bacteria</taxon>
        <taxon>Pseudomonadati</taxon>
        <taxon>Bacteroidota</taxon>
        <taxon>Chitinophagia</taxon>
        <taxon>Chitinophagales</taxon>
        <taxon>Chitinophagaceae</taxon>
        <taxon>Chitinophaga</taxon>
    </lineage>
</organism>
<reference evidence="3" key="1">
    <citation type="submission" date="2017-02" db="EMBL/GenBank/DDBJ databases">
        <authorList>
            <person name="Varghese N."/>
            <person name="Submissions S."/>
        </authorList>
    </citation>
    <scope>NUCLEOTIDE SEQUENCE [LARGE SCALE GENOMIC DNA]</scope>
    <source>
        <strain evidence="3">DSM 22224</strain>
    </source>
</reference>
<dbReference type="AlphaFoldDB" id="A0A1T4NG78"/>
<keyword evidence="3" id="KW-1185">Reference proteome</keyword>
<dbReference type="PANTHER" id="PTHR12736:SF7">
    <property type="entry name" value="LANC-LIKE PROTEIN 3"/>
    <property type="match status" value="1"/>
</dbReference>
<dbReference type="RefSeq" id="WP_078668171.1">
    <property type="nucleotide sequence ID" value="NZ_FUWZ01000001.1"/>
</dbReference>
<accession>A0A1T4NG78</accession>
<dbReference type="PRINTS" id="PR01955">
    <property type="entry name" value="LANCFRANKIA"/>
</dbReference>
<dbReference type="Gene3D" id="1.50.10.20">
    <property type="match status" value="1"/>
</dbReference>
<dbReference type="EMBL" id="FUWZ01000001">
    <property type="protein sequence ID" value="SJZ78262.1"/>
    <property type="molecule type" value="Genomic_DNA"/>
</dbReference>
<dbReference type="OrthoDB" id="6313827at2"/>
<gene>
    <name evidence="2" type="ORF">SAMN04488128_1011576</name>
</gene>
<feature type="binding site" evidence="1">
    <location>
        <position position="308"/>
    </location>
    <ligand>
        <name>Zn(2+)</name>
        <dbReference type="ChEBI" id="CHEBI:29105"/>
    </ligand>
</feature>
<protein>
    <submittedName>
        <fullName evidence="2">Lanthionine synthetase C-like protein</fullName>
    </submittedName>
</protein>
<dbReference type="STRING" id="634771.SAMN04488128_1011576"/>
<dbReference type="GO" id="GO:0046872">
    <property type="term" value="F:metal ion binding"/>
    <property type="evidence" value="ECO:0007669"/>
    <property type="project" value="UniProtKB-KW"/>
</dbReference>
<dbReference type="SMART" id="SM01260">
    <property type="entry name" value="LANC_like"/>
    <property type="match status" value="1"/>
</dbReference>
<dbReference type="GO" id="GO:0031179">
    <property type="term" value="P:peptide modification"/>
    <property type="evidence" value="ECO:0007669"/>
    <property type="project" value="InterPro"/>
</dbReference>
<evidence type="ECO:0000313" key="3">
    <source>
        <dbReference type="Proteomes" id="UP000190367"/>
    </source>
</evidence>
<name>A0A1T4NG78_9BACT</name>
<dbReference type="SUPFAM" id="SSF158745">
    <property type="entry name" value="LanC-like"/>
    <property type="match status" value="1"/>
</dbReference>
<dbReference type="Proteomes" id="UP000190367">
    <property type="component" value="Unassembled WGS sequence"/>
</dbReference>
<dbReference type="Pfam" id="PF05147">
    <property type="entry name" value="LANC_like"/>
    <property type="match status" value="1"/>
</dbReference>
<sequence length="401" mass="46147">MNNTATQLRYIYHDIIPLLKERKYKADYNTSLFKGPWGALLFMFYYEQYADDQADNATALLEELYAEYAPEKGDNYAFCNGHTGPFWLLEHLTRHEFLDLDINELASDFVTATILQSNFHLEHQNYDFLHGSSGMCNFLLRFASRPDVAEHLGHFVQKLWDNSVMTDKGRSLPFFYTHDKPEGIFCNSFSLAHGSCSLLIIVAKIYEAGIAKERCQSLITESIPFILQNQNAVSDDSMHALYPAILDGKSTDSRLSWCYGDLNVAMMLWHCGKVFGEEHWKEEALHIMRYNMRRDTDEAAGIVDNCLCHGSGGIAAFYRKFWFETGDEAFLRCANHWQEKATEKIVFPEDHSKHGIKMWLGKDKQWEYVWDLLDGSSGVGLSMLSQMHPQALPWDECFLLS</sequence>
<dbReference type="GO" id="GO:0005886">
    <property type="term" value="C:plasma membrane"/>
    <property type="evidence" value="ECO:0007669"/>
    <property type="project" value="TreeGrafter"/>
</dbReference>
<feature type="binding site" evidence="1">
    <location>
        <position position="258"/>
    </location>
    <ligand>
        <name>Zn(2+)</name>
        <dbReference type="ChEBI" id="CHEBI:29105"/>
    </ligand>
</feature>
<proteinExistence type="predicted"/>
<dbReference type="InterPro" id="IPR007822">
    <property type="entry name" value="LANC-like"/>
</dbReference>
<evidence type="ECO:0000313" key="2">
    <source>
        <dbReference type="EMBL" id="SJZ78262.1"/>
    </source>
</evidence>
<evidence type="ECO:0000256" key="1">
    <source>
        <dbReference type="PIRSR" id="PIRSR607822-1"/>
    </source>
</evidence>